<evidence type="ECO:0000313" key="2">
    <source>
        <dbReference type="EMBL" id="GAA4197061.1"/>
    </source>
</evidence>
<name>A0ABP8B397_9ACTN</name>
<sequence>MHDALLAGLDAARWIFGSETGFETRRTDDHVVVIEDGLSWRAELSKEVAGLFGRGTGTVSATPISSTSCRTERFSAAPTRRAEIGTAHAR</sequence>
<keyword evidence="3" id="KW-1185">Reference proteome</keyword>
<comment type="caution">
    <text evidence="2">The sequence shown here is derived from an EMBL/GenBank/DDBJ whole genome shotgun (WGS) entry which is preliminary data.</text>
</comment>
<feature type="compositionally biased region" description="Polar residues" evidence="1">
    <location>
        <begin position="60"/>
        <end position="69"/>
    </location>
</feature>
<proteinExistence type="predicted"/>
<gene>
    <name evidence="2" type="ORF">GCM10022252_45470</name>
</gene>
<evidence type="ECO:0000313" key="3">
    <source>
        <dbReference type="Proteomes" id="UP001501251"/>
    </source>
</evidence>
<organism evidence="2 3">
    <name type="scientific">Streptosporangium oxazolinicum</name>
    <dbReference type="NCBI Taxonomy" id="909287"/>
    <lineage>
        <taxon>Bacteria</taxon>
        <taxon>Bacillati</taxon>
        <taxon>Actinomycetota</taxon>
        <taxon>Actinomycetes</taxon>
        <taxon>Streptosporangiales</taxon>
        <taxon>Streptosporangiaceae</taxon>
        <taxon>Streptosporangium</taxon>
    </lineage>
</organism>
<feature type="region of interest" description="Disordered" evidence="1">
    <location>
        <begin position="60"/>
        <end position="90"/>
    </location>
</feature>
<evidence type="ECO:0000256" key="1">
    <source>
        <dbReference type="SAM" id="MobiDB-lite"/>
    </source>
</evidence>
<accession>A0ABP8B397</accession>
<protein>
    <submittedName>
        <fullName evidence="2">Uncharacterized protein</fullName>
    </submittedName>
</protein>
<dbReference type="Proteomes" id="UP001501251">
    <property type="component" value="Unassembled WGS sequence"/>
</dbReference>
<dbReference type="RefSeq" id="WP_344920019.1">
    <property type="nucleotide sequence ID" value="NZ_BAABAQ010000008.1"/>
</dbReference>
<reference evidence="3" key="1">
    <citation type="journal article" date="2019" name="Int. J. Syst. Evol. Microbiol.">
        <title>The Global Catalogue of Microorganisms (GCM) 10K type strain sequencing project: providing services to taxonomists for standard genome sequencing and annotation.</title>
        <authorList>
            <consortium name="The Broad Institute Genomics Platform"/>
            <consortium name="The Broad Institute Genome Sequencing Center for Infectious Disease"/>
            <person name="Wu L."/>
            <person name="Ma J."/>
        </authorList>
    </citation>
    <scope>NUCLEOTIDE SEQUENCE [LARGE SCALE GENOMIC DNA]</scope>
    <source>
        <strain evidence="3">JCM 17388</strain>
    </source>
</reference>
<dbReference type="EMBL" id="BAABAQ010000008">
    <property type="protein sequence ID" value="GAA4197061.1"/>
    <property type="molecule type" value="Genomic_DNA"/>
</dbReference>